<dbReference type="Proteomes" id="UP000011758">
    <property type="component" value="Unassembled WGS sequence"/>
</dbReference>
<keyword evidence="9" id="KW-1185">Reference proteome</keyword>
<comment type="similarity">
    <text evidence="1 5">Belongs to the glycosyl hydrolase 13 family.</text>
</comment>
<dbReference type="CDD" id="cd11318">
    <property type="entry name" value="AmyAc_bac_fung_AmyA"/>
    <property type="match status" value="1"/>
</dbReference>
<dbReference type="PATRIC" id="fig|999415.3.peg.1679"/>
<dbReference type="Gene3D" id="2.40.30.140">
    <property type="match status" value="1"/>
</dbReference>
<dbReference type="InterPro" id="IPR006046">
    <property type="entry name" value="Alpha_amylase"/>
</dbReference>
<dbReference type="GO" id="GO:0005975">
    <property type="term" value="P:carbohydrate metabolic process"/>
    <property type="evidence" value="ECO:0007669"/>
    <property type="project" value="InterPro"/>
</dbReference>
<dbReference type="NCBIfam" id="NF006968">
    <property type="entry name" value="PRK09441.1-1"/>
    <property type="match status" value="1"/>
</dbReference>
<dbReference type="EMBL" id="AGEJ01000024">
    <property type="protein sequence ID" value="EMD16249.1"/>
    <property type="molecule type" value="Genomic_DNA"/>
</dbReference>
<accession>M2PKY3</accession>
<dbReference type="GO" id="GO:0043169">
    <property type="term" value="F:cation binding"/>
    <property type="evidence" value="ECO:0007669"/>
    <property type="project" value="InterPro"/>
</dbReference>
<organism evidence="8 9">
    <name type="scientific">Eggerthia catenaformis OT 569 = DSM 20559</name>
    <dbReference type="NCBI Taxonomy" id="999415"/>
    <lineage>
        <taxon>Bacteria</taxon>
        <taxon>Bacillati</taxon>
        <taxon>Bacillota</taxon>
        <taxon>Erysipelotrichia</taxon>
        <taxon>Erysipelotrichales</taxon>
        <taxon>Coprobacillaceae</taxon>
        <taxon>Eggerthia</taxon>
    </lineage>
</organism>
<evidence type="ECO:0000256" key="5">
    <source>
        <dbReference type="RuleBase" id="RU003615"/>
    </source>
</evidence>
<keyword evidence="2 6" id="KW-0378">Hydrolase</keyword>
<keyword evidence="3 6" id="KW-0119">Carbohydrate metabolism</keyword>
<evidence type="ECO:0000256" key="6">
    <source>
        <dbReference type="RuleBase" id="RU361134"/>
    </source>
</evidence>
<feature type="domain" description="Glycosyl hydrolase family 13 catalytic" evidence="7">
    <location>
        <begin position="4"/>
        <end position="344"/>
    </location>
</feature>
<dbReference type="Pfam" id="PF00128">
    <property type="entry name" value="Alpha-amylase"/>
    <property type="match status" value="1"/>
</dbReference>
<protein>
    <recommendedName>
        <fullName evidence="6">Alpha-amylase</fullName>
        <ecNumber evidence="6">3.2.1.1</ecNumber>
    </recommendedName>
</protein>
<dbReference type="SMART" id="SM00642">
    <property type="entry name" value="Aamy"/>
    <property type="match status" value="1"/>
</dbReference>
<comment type="caution">
    <text evidence="8">The sequence shown here is derived from an EMBL/GenBank/DDBJ whole genome shotgun (WGS) entry which is preliminary data.</text>
</comment>
<dbReference type="InterPro" id="IPR006047">
    <property type="entry name" value="GH13_cat_dom"/>
</dbReference>
<dbReference type="EC" id="3.2.1.1" evidence="6"/>
<evidence type="ECO:0000259" key="7">
    <source>
        <dbReference type="SMART" id="SM00642"/>
    </source>
</evidence>
<dbReference type="RefSeq" id="WP_004803959.1">
    <property type="nucleotide sequence ID" value="NZ_KB446649.1"/>
</dbReference>
<dbReference type="SUPFAM" id="SSF51445">
    <property type="entry name" value="(Trans)glycosidases"/>
    <property type="match status" value="1"/>
</dbReference>
<dbReference type="PANTHER" id="PTHR43447">
    <property type="entry name" value="ALPHA-AMYLASE"/>
    <property type="match status" value="1"/>
</dbReference>
<reference evidence="8 9" key="1">
    <citation type="submission" date="2013-02" db="EMBL/GenBank/DDBJ databases">
        <title>The Genome Sequence of Lactobacillus catenaformis F0143.</title>
        <authorList>
            <consortium name="The Broad Institute Genome Sequencing Platform"/>
            <person name="Earl A."/>
            <person name="Ward D."/>
            <person name="Feldgarden M."/>
            <person name="Gevers D."/>
            <person name="Izard J."/>
            <person name="Blanton J.M."/>
            <person name="Mathney J."/>
            <person name="Dewhirst F.E."/>
            <person name="Young S.K."/>
            <person name="Zeng Q."/>
            <person name="Gargeya S."/>
            <person name="Fitzgerald M."/>
            <person name="Haas B."/>
            <person name="Abouelleil A."/>
            <person name="Alvarado L."/>
            <person name="Arachchi H.M."/>
            <person name="Berlin A."/>
            <person name="Chapman S.B."/>
            <person name="Gearin G."/>
            <person name="Goldberg J."/>
            <person name="Griggs A."/>
            <person name="Gujja S."/>
            <person name="Hansen M."/>
            <person name="Heiman D."/>
            <person name="Howarth C."/>
            <person name="Larimer J."/>
            <person name="Lui A."/>
            <person name="MacDonald P.J.P."/>
            <person name="McCowen C."/>
            <person name="Montmayeur A."/>
            <person name="Murphy C."/>
            <person name="Neiman D."/>
            <person name="Pearson M."/>
            <person name="Priest M."/>
            <person name="Roberts A."/>
            <person name="Saif S."/>
            <person name="Shea T."/>
            <person name="Sisk P."/>
            <person name="Stolte C."/>
            <person name="Sykes S."/>
            <person name="Wortman J."/>
            <person name="Nusbaum C."/>
            <person name="Birren B."/>
        </authorList>
    </citation>
    <scope>NUCLEOTIDE SEQUENCE [LARGE SCALE GENOMIC DNA]</scope>
    <source>
        <strain evidence="8 9">OT 569</strain>
    </source>
</reference>
<proteinExistence type="inferred from homology"/>
<comment type="catalytic activity">
    <reaction evidence="6">
        <text>Endohydrolysis of (1-&gt;4)-alpha-D-glucosidic linkages in polysaccharides containing three or more (1-&gt;4)-alpha-linked D-glucose units.</text>
        <dbReference type="EC" id="3.2.1.1"/>
    </reaction>
</comment>
<dbReference type="Gene3D" id="3.20.20.80">
    <property type="entry name" value="Glycosidases"/>
    <property type="match status" value="1"/>
</dbReference>
<evidence type="ECO:0000256" key="1">
    <source>
        <dbReference type="ARBA" id="ARBA00008061"/>
    </source>
</evidence>
<dbReference type="GO" id="GO:0004556">
    <property type="term" value="F:alpha-amylase activity"/>
    <property type="evidence" value="ECO:0007669"/>
    <property type="project" value="UniProtKB-UniRule"/>
</dbReference>
<evidence type="ECO:0000313" key="9">
    <source>
        <dbReference type="Proteomes" id="UP000011758"/>
    </source>
</evidence>
<evidence type="ECO:0000256" key="2">
    <source>
        <dbReference type="ARBA" id="ARBA00022801"/>
    </source>
</evidence>
<dbReference type="STRING" id="999415.HMPREF9943_01652"/>
<gene>
    <name evidence="8" type="ORF">HMPREF9943_01652</name>
</gene>
<dbReference type="InterPro" id="IPR017853">
    <property type="entry name" value="GH"/>
</dbReference>
<dbReference type="PRINTS" id="PR00110">
    <property type="entry name" value="ALPHAAMYLASE"/>
</dbReference>
<evidence type="ECO:0000256" key="4">
    <source>
        <dbReference type="ARBA" id="ARBA00023295"/>
    </source>
</evidence>
<name>M2PKY3_9FIRM</name>
<keyword evidence="4 6" id="KW-0326">Glycosidase</keyword>
<evidence type="ECO:0000313" key="8">
    <source>
        <dbReference type="EMBL" id="EMD16249.1"/>
    </source>
</evidence>
<dbReference type="AlphaFoldDB" id="M2PKY3"/>
<dbReference type="eggNOG" id="COG0366">
    <property type="taxonomic scope" value="Bacteria"/>
</dbReference>
<dbReference type="BioCyc" id="ECAT999415-HMP:GTTI-1713-MONOMER"/>
<dbReference type="NCBIfam" id="NF006969">
    <property type="entry name" value="PRK09441.1-2"/>
    <property type="match status" value="1"/>
</dbReference>
<evidence type="ECO:0000256" key="3">
    <source>
        <dbReference type="ARBA" id="ARBA00023277"/>
    </source>
</evidence>
<sequence>MKHKVMIQYFEWYLNNQPHLWNILKKEAKKLSDKGITAVWMPPAYKGIRGNQEVGYGVYDVYDLGEFPSKGSIETKYGTKKEYLECIEACHQAGLNVYSDIVLNHKMGADSSEKVQAYEVNPVLREQIISDLETIEAYTVYTFPKRHDKYSTFHWNWECFNGTDYDGLNDRHSNFLFENKEWNHEVDDENENFDYLMGADLDFSVDKVIEECKEWGLWYLNTCHNDGFRLDAVKHISAYFFKDWLSYLRKQTGKELFAVGEYWHGDINHLLHYLDEVDESLSLFDVPLHYNLYNASSTNGSFDMRTIFDHTLVSCKSNHAVTFVDNHDTQPSQGLESFVKSWFKP</sequence>